<dbReference type="EMBL" id="MU001686">
    <property type="protein sequence ID" value="KAF2455626.1"/>
    <property type="molecule type" value="Genomic_DNA"/>
</dbReference>
<evidence type="ECO:0000259" key="1">
    <source>
        <dbReference type="Pfam" id="PF13649"/>
    </source>
</evidence>
<reference evidence="2" key="1">
    <citation type="journal article" date="2020" name="Stud. Mycol.">
        <title>101 Dothideomycetes genomes: a test case for predicting lifestyles and emergence of pathogens.</title>
        <authorList>
            <person name="Haridas S."/>
            <person name="Albert R."/>
            <person name="Binder M."/>
            <person name="Bloem J."/>
            <person name="Labutti K."/>
            <person name="Salamov A."/>
            <person name="Andreopoulos B."/>
            <person name="Baker S."/>
            <person name="Barry K."/>
            <person name="Bills G."/>
            <person name="Bluhm B."/>
            <person name="Cannon C."/>
            <person name="Castanera R."/>
            <person name="Culley D."/>
            <person name="Daum C."/>
            <person name="Ezra D."/>
            <person name="Gonzalez J."/>
            <person name="Henrissat B."/>
            <person name="Kuo A."/>
            <person name="Liang C."/>
            <person name="Lipzen A."/>
            <person name="Lutzoni F."/>
            <person name="Magnuson J."/>
            <person name="Mondo S."/>
            <person name="Nolan M."/>
            <person name="Ohm R."/>
            <person name="Pangilinan J."/>
            <person name="Park H.-J."/>
            <person name="Ramirez L."/>
            <person name="Alfaro M."/>
            <person name="Sun H."/>
            <person name="Tritt A."/>
            <person name="Yoshinaga Y."/>
            <person name="Zwiers L.-H."/>
            <person name="Turgeon B."/>
            <person name="Goodwin S."/>
            <person name="Spatafora J."/>
            <person name="Crous P."/>
            <person name="Grigoriev I."/>
        </authorList>
    </citation>
    <scope>NUCLEOTIDE SEQUENCE</scope>
    <source>
        <strain evidence="2">ATCC 16933</strain>
    </source>
</reference>
<protein>
    <recommendedName>
        <fullName evidence="1">Methyltransferase domain-containing protein</fullName>
    </recommendedName>
</protein>
<sequence>MADVDMREYRLGRGFAETSRLHYNHMLLKEAIGYNLSPSIPLVGGGTKDKASLSLRIADVATGNGIWPCEVARELPNCQVDGFDVSDAQFPPAEWLPRNVHLGTFDGAGKLPDELKGKYDIVAVRLIMPVVANRDIAPWVNNFLAMLKPGGYLQWVEYNPDEKGVRAVDPENVRERFQTVFKINEATAAAANAASRPMETYSSNRPST</sequence>
<keyword evidence="3" id="KW-1185">Reference proteome</keyword>
<dbReference type="Gene3D" id="3.40.50.150">
    <property type="entry name" value="Vaccinia Virus protein VP39"/>
    <property type="match status" value="1"/>
</dbReference>
<dbReference type="Pfam" id="PF13649">
    <property type="entry name" value="Methyltransf_25"/>
    <property type="match status" value="1"/>
</dbReference>
<evidence type="ECO:0000313" key="3">
    <source>
        <dbReference type="Proteomes" id="UP000799766"/>
    </source>
</evidence>
<organism evidence="2 3">
    <name type="scientific">Lineolata rhizophorae</name>
    <dbReference type="NCBI Taxonomy" id="578093"/>
    <lineage>
        <taxon>Eukaryota</taxon>
        <taxon>Fungi</taxon>
        <taxon>Dikarya</taxon>
        <taxon>Ascomycota</taxon>
        <taxon>Pezizomycotina</taxon>
        <taxon>Dothideomycetes</taxon>
        <taxon>Dothideomycetes incertae sedis</taxon>
        <taxon>Lineolatales</taxon>
        <taxon>Lineolataceae</taxon>
        <taxon>Lineolata</taxon>
    </lineage>
</organism>
<dbReference type="SUPFAM" id="SSF53335">
    <property type="entry name" value="S-adenosyl-L-methionine-dependent methyltransferases"/>
    <property type="match status" value="1"/>
</dbReference>
<dbReference type="CDD" id="cd02440">
    <property type="entry name" value="AdoMet_MTases"/>
    <property type="match status" value="1"/>
</dbReference>
<dbReference type="InterPro" id="IPR041698">
    <property type="entry name" value="Methyltransf_25"/>
</dbReference>
<accession>A0A6A6NV74</accession>
<gene>
    <name evidence="2" type="ORF">BDY21DRAFT_69032</name>
</gene>
<evidence type="ECO:0000313" key="2">
    <source>
        <dbReference type="EMBL" id="KAF2455626.1"/>
    </source>
</evidence>
<dbReference type="Proteomes" id="UP000799766">
    <property type="component" value="Unassembled WGS sequence"/>
</dbReference>
<proteinExistence type="predicted"/>
<dbReference type="AlphaFoldDB" id="A0A6A6NV74"/>
<dbReference type="OrthoDB" id="417697at2759"/>
<name>A0A6A6NV74_9PEZI</name>
<dbReference type="InterPro" id="IPR029063">
    <property type="entry name" value="SAM-dependent_MTases_sf"/>
</dbReference>
<feature type="domain" description="Methyltransferase" evidence="1">
    <location>
        <begin position="57"/>
        <end position="151"/>
    </location>
</feature>